<accession>A0A2H1H3M1</accession>
<evidence type="ECO:0000313" key="2">
    <source>
        <dbReference type="EMBL" id="SMR60431.1"/>
    </source>
</evidence>
<gene>
    <name evidence="2" type="ORF">ZT1E4_G10396</name>
</gene>
<sequence>MSPMDADERLQRDAEDSTNALTRFLIHDNDGGDHENHLRALLKSRVRTTAARYRPASTAQQPPRESTQCTTH</sequence>
<evidence type="ECO:0000313" key="3">
    <source>
        <dbReference type="Proteomes" id="UP000245764"/>
    </source>
</evidence>
<evidence type="ECO:0000256" key="1">
    <source>
        <dbReference type="SAM" id="MobiDB-lite"/>
    </source>
</evidence>
<dbReference type="Proteomes" id="UP000245764">
    <property type="component" value="Chromosome 11"/>
</dbReference>
<organism evidence="2 3">
    <name type="scientific">Zymoseptoria tritici ST99CH_1E4</name>
    <dbReference type="NCBI Taxonomy" id="1276532"/>
    <lineage>
        <taxon>Eukaryota</taxon>
        <taxon>Fungi</taxon>
        <taxon>Dikarya</taxon>
        <taxon>Ascomycota</taxon>
        <taxon>Pezizomycotina</taxon>
        <taxon>Dothideomycetes</taxon>
        <taxon>Dothideomycetidae</taxon>
        <taxon>Mycosphaerellales</taxon>
        <taxon>Mycosphaerellaceae</taxon>
        <taxon>Zymoseptoria</taxon>
    </lineage>
</organism>
<reference evidence="3" key="1">
    <citation type="submission" date="2017-05" db="EMBL/GenBank/DDBJ databases">
        <authorList>
            <person name="Song R."/>
            <person name="Chenine A.L."/>
            <person name="Ruprecht R.M."/>
        </authorList>
    </citation>
    <scope>NUCLEOTIDE SEQUENCE [LARGE SCALE GENOMIC DNA]</scope>
</reference>
<proteinExistence type="predicted"/>
<feature type="compositionally biased region" description="Polar residues" evidence="1">
    <location>
        <begin position="57"/>
        <end position="72"/>
    </location>
</feature>
<dbReference type="AlphaFoldDB" id="A0A2H1H3M1"/>
<protein>
    <submittedName>
        <fullName evidence="2">Uncharacterized protein</fullName>
    </submittedName>
</protein>
<feature type="region of interest" description="Disordered" evidence="1">
    <location>
        <begin position="48"/>
        <end position="72"/>
    </location>
</feature>
<dbReference type="EMBL" id="LT854263">
    <property type="protein sequence ID" value="SMR60431.1"/>
    <property type="molecule type" value="Genomic_DNA"/>
</dbReference>
<name>A0A2H1H3M1_ZYMTR</name>